<reference evidence="1 2" key="1">
    <citation type="journal article" date="2016" name="Mol. Biol. Evol.">
        <title>Comparative Genomics of Early-Diverging Mushroom-Forming Fungi Provides Insights into the Origins of Lignocellulose Decay Capabilities.</title>
        <authorList>
            <person name="Nagy L.G."/>
            <person name="Riley R."/>
            <person name="Tritt A."/>
            <person name="Adam C."/>
            <person name="Daum C."/>
            <person name="Floudas D."/>
            <person name="Sun H."/>
            <person name="Yadav J.S."/>
            <person name="Pangilinan J."/>
            <person name="Larsson K.H."/>
            <person name="Matsuura K."/>
            <person name="Barry K."/>
            <person name="Labutti K."/>
            <person name="Kuo R."/>
            <person name="Ohm R.A."/>
            <person name="Bhattacharya S.S."/>
            <person name="Shirouzu T."/>
            <person name="Yoshinaga Y."/>
            <person name="Martin F.M."/>
            <person name="Grigoriev I.V."/>
            <person name="Hibbett D.S."/>
        </authorList>
    </citation>
    <scope>NUCLEOTIDE SEQUENCE [LARGE SCALE GENOMIC DNA]</scope>
    <source>
        <strain evidence="1 2">L-15889</strain>
    </source>
</reference>
<accession>A0A165KJV2</accession>
<protein>
    <submittedName>
        <fullName evidence="1">Uncharacterized protein</fullName>
    </submittedName>
</protein>
<dbReference type="EMBL" id="KV429210">
    <property type="protein sequence ID" value="KZT63239.1"/>
    <property type="molecule type" value="Genomic_DNA"/>
</dbReference>
<evidence type="ECO:0000313" key="1">
    <source>
        <dbReference type="EMBL" id="KZT63239.1"/>
    </source>
</evidence>
<dbReference type="Proteomes" id="UP000076727">
    <property type="component" value="Unassembled WGS sequence"/>
</dbReference>
<name>A0A165KJV2_9APHY</name>
<dbReference type="AlphaFoldDB" id="A0A165KJV2"/>
<gene>
    <name evidence="1" type="ORF">DAEQUDRAFT_162529</name>
</gene>
<organism evidence="1 2">
    <name type="scientific">Daedalea quercina L-15889</name>
    <dbReference type="NCBI Taxonomy" id="1314783"/>
    <lineage>
        <taxon>Eukaryota</taxon>
        <taxon>Fungi</taxon>
        <taxon>Dikarya</taxon>
        <taxon>Basidiomycota</taxon>
        <taxon>Agaricomycotina</taxon>
        <taxon>Agaricomycetes</taxon>
        <taxon>Polyporales</taxon>
        <taxon>Fomitopsis</taxon>
    </lineage>
</organism>
<evidence type="ECO:0000313" key="2">
    <source>
        <dbReference type="Proteomes" id="UP000076727"/>
    </source>
</evidence>
<proteinExistence type="predicted"/>
<keyword evidence="2" id="KW-1185">Reference proteome</keyword>
<sequence>MYYIPRTASTKTVWKRTADPMSSKRRCDLRLRVRWDCESRGSSGQTSMALRPISSVVFATVHLTSTTRRRGVSFALFRQLYTISFSPLHAALTCGHSTFELGMPGSSSPYIRSRGLIPVF</sequence>